<keyword evidence="2" id="KW-1185">Reference proteome</keyword>
<dbReference type="EMBL" id="JH767242">
    <property type="protein sequence ID" value="EQC26082.1"/>
    <property type="molecule type" value="Genomic_DNA"/>
</dbReference>
<dbReference type="VEuPathDB" id="FungiDB:SDRG_16037"/>
<protein>
    <submittedName>
        <fullName evidence="1">Uncharacterized protein</fullName>
    </submittedName>
</protein>
<dbReference type="AlphaFoldDB" id="T0R9A3"/>
<proteinExistence type="predicted"/>
<evidence type="ECO:0000313" key="2">
    <source>
        <dbReference type="Proteomes" id="UP000030762"/>
    </source>
</evidence>
<dbReference type="RefSeq" id="XP_008620449.1">
    <property type="nucleotide sequence ID" value="XM_008622227.1"/>
</dbReference>
<accession>T0R9A3</accession>
<evidence type="ECO:0000313" key="1">
    <source>
        <dbReference type="EMBL" id="EQC26082.1"/>
    </source>
</evidence>
<organism evidence="1 2">
    <name type="scientific">Saprolegnia diclina (strain VS20)</name>
    <dbReference type="NCBI Taxonomy" id="1156394"/>
    <lineage>
        <taxon>Eukaryota</taxon>
        <taxon>Sar</taxon>
        <taxon>Stramenopiles</taxon>
        <taxon>Oomycota</taxon>
        <taxon>Saprolegniomycetes</taxon>
        <taxon>Saprolegniales</taxon>
        <taxon>Saprolegniaceae</taxon>
        <taxon>Saprolegnia</taxon>
    </lineage>
</organism>
<dbReference type="Proteomes" id="UP000030762">
    <property type="component" value="Unassembled WGS sequence"/>
</dbReference>
<name>T0R9A3_SAPDV</name>
<sequence>MLGSQCSVGFLAEEQGECGPGCVRFEVIGALETEPSSDDAEIELVLRHGTSEKDRLLSPLSPTALHRQTVESVSIVPFGGPGRGMAQHLYA</sequence>
<gene>
    <name evidence="1" type="ORF">SDRG_16037</name>
</gene>
<dbReference type="InParanoid" id="T0R9A3"/>
<dbReference type="GeneID" id="19956764"/>
<reference evidence="1 2" key="1">
    <citation type="submission" date="2012-04" db="EMBL/GenBank/DDBJ databases">
        <title>The Genome Sequence of Saprolegnia declina VS20.</title>
        <authorList>
            <consortium name="The Broad Institute Genome Sequencing Platform"/>
            <person name="Russ C."/>
            <person name="Nusbaum C."/>
            <person name="Tyler B."/>
            <person name="van West P."/>
            <person name="Dieguez-Uribeondo J."/>
            <person name="de Bruijn I."/>
            <person name="Tripathy S."/>
            <person name="Jiang R."/>
            <person name="Young S.K."/>
            <person name="Zeng Q."/>
            <person name="Gargeya S."/>
            <person name="Fitzgerald M."/>
            <person name="Haas B."/>
            <person name="Abouelleil A."/>
            <person name="Alvarado L."/>
            <person name="Arachchi H.M."/>
            <person name="Berlin A."/>
            <person name="Chapman S.B."/>
            <person name="Goldberg J."/>
            <person name="Griggs A."/>
            <person name="Gujja S."/>
            <person name="Hansen M."/>
            <person name="Howarth C."/>
            <person name="Imamovic A."/>
            <person name="Larimer J."/>
            <person name="McCowen C."/>
            <person name="Montmayeur A."/>
            <person name="Murphy C."/>
            <person name="Neiman D."/>
            <person name="Pearson M."/>
            <person name="Priest M."/>
            <person name="Roberts A."/>
            <person name="Saif S."/>
            <person name="Shea T."/>
            <person name="Sisk P."/>
            <person name="Sykes S."/>
            <person name="Wortman J."/>
            <person name="Nusbaum C."/>
            <person name="Birren B."/>
        </authorList>
    </citation>
    <scope>NUCLEOTIDE SEQUENCE [LARGE SCALE GENOMIC DNA]</scope>
    <source>
        <strain evidence="1 2">VS20</strain>
    </source>
</reference>